<dbReference type="Gene3D" id="3.30.70.330">
    <property type="match status" value="2"/>
</dbReference>
<dbReference type="SMART" id="SM00715">
    <property type="entry name" value="LA"/>
    <property type="match status" value="1"/>
</dbReference>
<dbReference type="InterPro" id="IPR036388">
    <property type="entry name" value="WH-like_DNA-bd_sf"/>
</dbReference>
<dbReference type="Proteomes" id="UP000076871">
    <property type="component" value="Unassembled WGS sequence"/>
</dbReference>
<dbReference type="Gene3D" id="1.10.10.10">
    <property type="entry name" value="Winged helix-like DNA-binding domain superfamily/Winged helix DNA-binding domain"/>
    <property type="match status" value="1"/>
</dbReference>
<dbReference type="InterPro" id="IPR045180">
    <property type="entry name" value="La_dom_prot"/>
</dbReference>
<dbReference type="SUPFAM" id="SSF46785">
    <property type="entry name" value="Winged helix' DNA-binding domain"/>
    <property type="match status" value="1"/>
</dbReference>
<dbReference type="AlphaFoldDB" id="A0A165BAD1"/>
<sequence>MDVEEIQLQPFPRTEDAEVTVTAVDSAANGLRNIHIDEDDQNEQALNALRQVEFYFSDSNLPYDRFMWTLHTVNADRWVPIATIATFKRMREYQLLGSQWLMNILRQSYHLEVNDEGTHIRRRTEVKQNSDWDRSIYAKGFGADVDGLQRELERFFNRYGRTNAVRMRREQQTKAFKGSVFVEFTDSLSAERFLNADPKPSWNGQDLIIMTKEAYCSMKVQEKGLIGKAAIMRRNLVRDPTNKKGFNAFQTVKATDKEDATASKRQPYPPIRSQRVGVEQQGAIRKSKNQPQVRKTVNRGSRRLGRTIYAKGFGEEADGMQMALETFFNQFGKTIVVEMRRNRKTKKFKGSVFVEFTEHRFVQLFLHANPAPTWDNQPLLTMSKSAYIKMKIRERKEALRQQGVIVTCRDEATMETEETPAAQGIDNGDEAKMNVDVGAKTKRKNHHQRKGTRANLKETKLKEPPRSFLFLGQNVPIQFGENGVWVKEEEVPSLKGTSMMFEGSDEALNWSDVKIGKDPQLRLQLRRRLPPFVHYRREAGSGLVDFKLVLTEDDIAYIKKHVRTVNGKELSWKRLDEQSERQLQLARALANARGAMDFYHRKCEAAARLREQKGGVDAMQIDNVPPISAPVVPDIIPAASSKCGEKRKRMEEYDDIAGAVEPDYEVRIVRGVKRMKIQSK</sequence>
<feature type="domain" description="HTH La-type RNA-binding" evidence="6">
    <location>
        <begin position="38"/>
        <end position="130"/>
    </location>
</feature>
<dbReference type="InterPro" id="IPR002344">
    <property type="entry name" value="Lupus_La"/>
</dbReference>
<protein>
    <recommendedName>
        <fullName evidence="9">HTH La-type RNA-binding domain-containing protein</fullName>
    </recommendedName>
</protein>
<evidence type="ECO:0008006" key="9">
    <source>
        <dbReference type="Google" id="ProtNLM"/>
    </source>
</evidence>
<dbReference type="SMART" id="SM00360">
    <property type="entry name" value="RRM"/>
    <property type="match status" value="2"/>
</dbReference>
<gene>
    <name evidence="7" type="ORF">LAESUDRAFT_732108</name>
</gene>
<evidence type="ECO:0000256" key="4">
    <source>
        <dbReference type="PROSITE-ProRule" id="PRU00332"/>
    </source>
</evidence>
<dbReference type="Pfam" id="PF00076">
    <property type="entry name" value="RRM_1"/>
    <property type="match status" value="2"/>
</dbReference>
<dbReference type="GO" id="GO:0005634">
    <property type="term" value="C:nucleus"/>
    <property type="evidence" value="ECO:0007669"/>
    <property type="project" value="UniProtKB-SubCell"/>
</dbReference>
<evidence type="ECO:0000256" key="3">
    <source>
        <dbReference type="ARBA" id="ARBA00023242"/>
    </source>
</evidence>
<dbReference type="Pfam" id="PF05383">
    <property type="entry name" value="La"/>
    <property type="match status" value="1"/>
</dbReference>
<dbReference type="PRINTS" id="PR00302">
    <property type="entry name" value="LUPUSLA"/>
</dbReference>
<name>A0A165BAD1_9APHY</name>
<dbReference type="OrthoDB" id="439993at2759"/>
<dbReference type="SUPFAM" id="SSF54928">
    <property type="entry name" value="RNA-binding domain, RBD"/>
    <property type="match status" value="1"/>
</dbReference>
<dbReference type="EMBL" id="KV427681">
    <property type="protein sequence ID" value="KZT00612.1"/>
    <property type="molecule type" value="Genomic_DNA"/>
</dbReference>
<accession>A0A165BAD1</accession>
<evidence type="ECO:0000313" key="8">
    <source>
        <dbReference type="Proteomes" id="UP000076871"/>
    </source>
</evidence>
<feature type="domain" description="RRM" evidence="5">
    <location>
        <begin position="306"/>
        <end position="395"/>
    </location>
</feature>
<dbReference type="GeneID" id="63827202"/>
<comment type="subcellular location">
    <subcellularLocation>
        <location evidence="1">Nucleus</location>
    </subcellularLocation>
</comment>
<dbReference type="GO" id="GO:0006396">
    <property type="term" value="P:RNA processing"/>
    <property type="evidence" value="ECO:0007669"/>
    <property type="project" value="InterPro"/>
</dbReference>
<reference evidence="7 8" key="1">
    <citation type="journal article" date="2016" name="Mol. Biol. Evol.">
        <title>Comparative Genomics of Early-Diverging Mushroom-Forming Fungi Provides Insights into the Origins of Lignocellulose Decay Capabilities.</title>
        <authorList>
            <person name="Nagy L.G."/>
            <person name="Riley R."/>
            <person name="Tritt A."/>
            <person name="Adam C."/>
            <person name="Daum C."/>
            <person name="Floudas D."/>
            <person name="Sun H."/>
            <person name="Yadav J.S."/>
            <person name="Pangilinan J."/>
            <person name="Larsson K.H."/>
            <person name="Matsuura K."/>
            <person name="Barry K."/>
            <person name="Labutti K."/>
            <person name="Kuo R."/>
            <person name="Ohm R.A."/>
            <person name="Bhattacharya S.S."/>
            <person name="Shirouzu T."/>
            <person name="Yoshinaga Y."/>
            <person name="Martin F.M."/>
            <person name="Grigoriev I.V."/>
            <person name="Hibbett D.S."/>
        </authorList>
    </citation>
    <scope>NUCLEOTIDE SEQUENCE [LARGE SCALE GENOMIC DNA]</scope>
    <source>
        <strain evidence="7 8">93-53</strain>
    </source>
</reference>
<dbReference type="CDD" id="cd12291">
    <property type="entry name" value="RRM1_La"/>
    <property type="match status" value="2"/>
</dbReference>
<dbReference type="PROSITE" id="PS50961">
    <property type="entry name" value="HTH_LA"/>
    <property type="match status" value="1"/>
</dbReference>
<proteinExistence type="predicted"/>
<evidence type="ECO:0000259" key="6">
    <source>
        <dbReference type="PROSITE" id="PS50961"/>
    </source>
</evidence>
<dbReference type="GO" id="GO:0003729">
    <property type="term" value="F:mRNA binding"/>
    <property type="evidence" value="ECO:0007669"/>
    <property type="project" value="TreeGrafter"/>
</dbReference>
<feature type="domain" description="RRM" evidence="5">
    <location>
        <begin position="134"/>
        <end position="221"/>
    </location>
</feature>
<dbReference type="GO" id="GO:1990904">
    <property type="term" value="C:ribonucleoprotein complex"/>
    <property type="evidence" value="ECO:0007669"/>
    <property type="project" value="InterPro"/>
</dbReference>
<dbReference type="InterPro" id="IPR006630">
    <property type="entry name" value="La_HTH"/>
</dbReference>
<keyword evidence="2 4" id="KW-0694">RNA-binding</keyword>
<organism evidence="7 8">
    <name type="scientific">Laetiporus sulphureus 93-53</name>
    <dbReference type="NCBI Taxonomy" id="1314785"/>
    <lineage>
        <taxon>Eukaryota</taxon>
        <taxon>Fungi</taxon>
        <taxon>Dikarya</taxon>
        <taxon>Basidiomycota</taxon>
        <taxon>Agaricomycotina</taxon>
        <taxon>Agaricomycetes</taxon>
        <taxon>Polyporales</taxon>
        <taxon>Laetiporus</taxon>
    </lineage>
</organism>
<evidence type="ECO:0000313" key="7">
    <source>
        <dbReference type="EMBL" id="KZT00612.1"/>
    </source>
</evidence>
<dbReference type="RefSeq" id="XP_040758352.1">
    <property type="nucleotide sequence ID" value="XM_040910173.1"/>
</dbReference>
<dbReference type="PANTHER" id="PTHR22792:SF140">
    <property type="entry name" value="ACHILLES, ISOFORM A"/>
    <property type="match status" value="1"/>
</dbReference>
<evidence type="ECO:0000259" key="5">
    <source>
        <dbReference type="PROSITE" id="PS50102"/>
    </source>
</evidence>
<evidence type="ECO:0000256" key="2">
    <source>
        <dbReference type="ARBA" id="ARBA00022884"/>
    </source>
</evidence>
<evidence type="ECO:0000256" key="1">
    <source>
        <dbReference type="ARBA" id="ARBA00004123"/>
    </source>
</evidence>
<dbReference type="InParanoid" id="A0A165BAD1"/>
<dbReference type="InterPro" id="IPR036390">
    <property type="entry name" value="WH_DNA-bd_sf"/>
</dbReference>
<dbReference type="STRING" id="1314785.A0A165BAD1"/>
<dbReference type="PROSITE" id="PS50102">
    <property type="entry name" value="RRM"/>
    <property type="match status" value="2"/>
</dbReference>
<keyword evidence="3" id="KW-0539">Nucleus</keyword>
<dbReference type="PANTHER" id="PTHR22792">
    <property type="entry name" value="LUPUS LA PROTEIN-RELATED"/>
    <property type="match status" value="1"/>
</dbReference>
<dbReference type="InterPro" id="IPR000504">
    <property type="entry name" value="RRM_dom"/>
</dbReference>
<dbReference type="InterPro" id="IPR012677">
    <property type="entry name" value="Nucleotide-bd_a/b_plait_sf"/>
</dbReference>
<dbReference type="InterPro" id="IPR035979">
    <property type="entry name" value="RBD_domain_sf"/>
</dbReference>
<keyword evidence="8" id="KW-1185">Reference proteome</keyword>